<keyword evidence="10" id="KW-1185">Reference proteome</keyword>
<reference evidence="9 10" key="1">
    <citation type="submission" date="2018-04" db="EMBL/GenBank/DDBJ databases">
        <authorList>
            <person name="Eckel V.P."/>
            <person name="Vogel R.F."/>
        </authorList>
    </citation>
    <scope>NUCLEOTIDE SEQUENCE [LARGE SCALE GENOMIC DNA]</scope>
    <source>
        <strain evidence="10">TMW 2.1764</strain>
    </source>
</reference>
<dbReference type="Pfam" id="PF00528">
    <property type="entry name" value="BPD_transp_1"/>
    <property type="match status" value="1"/>
</dbReference>
<evidence type="ECO:0000256" key="2">
    <source>
        <dbReference type="ARBA" id="ARBA00022448"/>
    </source>
</evidence>
<feature type="transmembrane region" description="Helical" evidence="7">
    <location>
        <begin position="115"/>
        <end position="137"/>
    </location>
</feature>
<dbReference type="GO" id="GO:0005886">
    <property type="term" value="C:plasma membrane"/>
    <property type="evidence" value="ECO:0007669"/>
    <property type="project" value="UniProtKB-SubCell"/>
</dbReference>
<dbReference type="RefSeq" id="WP_152581187.1">
    <property type="nucleotide sequence ID" value="NZ_JALCCS010000002.1"/>
</dbReference>
<keyword evidence="5 7" id="KW-1133">Transmembrane helix</keyword>
<dbReference type="PROSITE" id="PS50928">
    <property type="entry name" value="ABC_TM1"/>
    <property type="match status" value="1"/>
</dbReference>
<evidence type="ECO:0000256" key="4">
    <source>
        <dbReference type="ARBA" id="ARBA00022692"/>
    </source>
</evidence>
<feature type="transmembrane region" description="Helical" evidence="7">
    <location>
        <begin position="143"/>
        <end position="163"/>
    </location>
</feature>
<dbReference type="EMBL" id="QDAG01000008">
    <property type="protein sequence ID" value="KAE8127425.1"/>
    <property type="molecule type" value="Genomic_DNA"/>
</dbReference>
<evidence type="ECO:0000259" key="8">
    <source>
        <dbReference type="PROSITE" id="PS50928"/>
    </source>
</evidence>
<feature type="domain" description="ABC transmembrane type-1" evidence="8">
    <location>
        <begin position="77"/>
        <end position="265"/>
    </location>
</feature>
<dbReference type="GeneID" id="78127625"/>
<comment type="subcellular location">
    <subcellularLocation>
        <location evidence="1 7">Cell membrane</location>
        <topology evidence="1 7">Multi-pass membrane protein</topology>
    </subcellularLocation>
</comment>
<organism evidence="9 10">
    <name type="scientific">Bifidobacterium tibiigranuli</name>
    <dbReference type="NCBI Taxonomy" id="2172043"/>
    <lineage>
        <taxon>Bacteria</taxon>
        <taxon>Bacillati</taxon>
        <taxon>Actinomycetota</taxon>
        <taxon>Actinomycetes</taxon>
        <taxon>Bifidobacteriales</taxon>
        <taxon>Bifidobacteriaceae</taxon>
        <taxon>Bifidobacterium</taxon>
    </lineage>
</organism>
<dbReference type="PANTHER" id="PTHR30151">
    <property type="entry name" value="ALKANE SULFONATE ABC TRANSPORTER-RELATED, MEMBRANE SUBUNIT"/>
    <property type="match status" value="1"/>
</dbReference>
<evidence type="ECO:0000256" key="5">
    <source>
        <dbReference type="ARBA" id="ARBA00022989"/>
    </source>
</evidence>
<accession>A0A5N6S209</accession>
<dbReference type="AlphaFoldDB" id="A0A5N6S209"/>
<gene>
    <name evidence="9" type="ORF">DDE84_08015</name>
</gene>
<dbReference type="OrthoDB" id="7274389at2"/>
<evidence type="ECO:0000256" key="7">
    <source>
        <dbReference type="RuleBase" id="RU363032"/>
    </source>
</evidence>
<evidence type="ECO:0000256" key="6">
    <source>
        <dbReference type="ARBA" id="ARBA00023136"/>
    </source>
</evidence>
<keyword evidence="3" id="KW-1003">Cell membrane</keyword>
<sequence>MQRPTPAAKRRRHGVGRLGRLRRLARRALPPVVTIGVLLAVWEAAVRFGGISDRTLAAPSQVVASMIDTWPDLMSAAAMTVYETVIGFVIAVAAGVGIGVLLYSSTVLHRALYPLLTAAQTIPLIAIAPLFMLWFGFDPTGKIVLVAVLGLFPVAVQTTRGLAAVPRFYEDVALTCGATRAWTLWHVKLRVAARQMFGGIRICAAYVFGTAVTAEYLGATRGLGIWLQGAFNSFRTPPIFSATLVIIAGTGVLFVLIALAEYLLLGPASDDTLDEEEGQ</sequence>
<feature type="transmembrane region" description="Helical" evidence="7">
    <location>
        <begin position="239"/>
        <end position="265"/>
    </location>
</feature>
<evidence type="ECO:0000256" key="3">
    <source>
        <dbReference type="ARBA" id="ARBA00022475"/>
    </source>
</evidence>
<dbReference type="CDD" id="cd06261">
    <property type="entry name" value="TM_PBP2"/>
    <property type="match status" value="1"/>
</dbReference>
<keyword evidence="2 7" id="KW-0813">Transport</keyword>
<comment type="similarity">
    <text evidence="7">Belongs to the binding-protein-dependent transport system permease family.</text>
</comment>
<comment type="caution">
    <text evidence="9">The sequence shown here is derived from an EMBL/GenBank/DDBJ whole genome shotgun (WGS) entry which is preliminary data.</text>
</comment>
<proteinExistence type="inferred from homology"/>
<keyword evidence="4 7" id="KW-0812">Transmembrane</keyword>
<dbReference type="PANTHER" id="PTHR30151:SF20">
    <property type="entry name" value="ABC TRANSPORTER PERMEASE PROTEIN HI_0355-RELATED"/>
    <property type="match status" value="1"/>
</dbReference>
<evidence type="ECO:0000313" key="10">
    <source>
        <dbReference type="Proteomes" id="UP000325415"/>
    </source>
</evidence>
<evidence type="ECO:0000256" key="1">
    <source>
        <dbReference type="ARBA" id="ARBA00004651"/>
    </source>
</evidence>
<name>A0A5N6S209_9BIFI</name>
<keyword evidence="6 7" id="KW-0472">Membrane</keyword>
<dbReference type="InterPro" id="IPR000515">
    <property type="entry name" value="MetI-like"/>
</dbReference>
<dbReference type="SUPFAM" id="SSF161098">
    <property type="entry name" value="MetI-like"/>
    <property type="match status" value="1"/>
</dbReference>
<dbReference type="Proteomes" id="UP000325415">
    <property type="component" value="Unassembled WGS sequence"/>
</dbReference>
<dbReference type="GO" id="GO:0055085">
    <property type="term" value="P:transmembrane transport"/>
    <property type="evidence" value="ECO:0007669"/>
    <property type="project" value="InterPro"/>
</dbReference>
<protein>
    <submittedName>
        <fullName evidence="9">ABC transporter permease</fullName>
    </submittedName>
</protein>
<dbReference type="Gene3D" id="1.10.3720.10">
    <property type="entry name" value="MetI-like"/>
    <property type="match status" value="1"/>
</dbReference>
<dbReference type="InterPro" id="IPR035906">
    <property type="entry name" value="MetI-like_sf"/>
</dbReference>
<evidence type="ECO:0000313" key="9">
    <source>
        <dbReference type="EMBL" id="KAE8127425.1"/>
    </source>
</evidence>
<feature type="transmembrane region" description="Helical" evidence="7">
    <location>
        <begin position="81"/>
        <end position="103"/>
    </location>
</feature>
<feature type="transmembrane region" description="Helical" evidence="7">
    <location>
        <begin position="198"/>
        <end position="219"/>
    </location>
</feature>